<dbReference type="PANTHER" id="PTHR30612:SF0">
    <property type="entry name" value="CHLOROPLAST PROTEIN-TRANSPORTING ATPASE"/>
    <property type="match status" value="1"/>
</dbReference>
<feature type="coiled-coil region" evidence="1">
    <location>
        <begin position="728"/>
        <end position="755"/>
    </location>
</feature>
<keyword evidence="3" id="KW-0378">Hydrolase</keyword>
<dbReference type="GO" id="GO:0005524">
    <property type="term" value="F:ATP binding"/>
    <property type="evidence" value="ECO:0007669"/>
    <property type="project" value="InterPro"/>
</dbReference>
<dbReference type="InterPro" id="IPR011115">
    <property type="entry name" value="SecA_DEAD"/>
</dbReference>
<protein>
    <submittedName>
        <fullName evidence="3">Helicase carboxy-terminal domain</fullName>
    </submittedName>
</protein>
<dbReference type="PANTHER" id="PTHR30612">
    <property type="entry name" value="SECA INNER MEMBRANE COMPONENT OF SEC PROTEIN SECRETION SYSTEM"/>
    <property type="match status" value="1"/>
</dbReference>
<evidence type="ECO:0000313" key="3">
    <source>
        <dbReference type="EMBL" id="RNA15556.1"/>
    </source>
</evidence>
<keyword evidence="3" id="KW-0067">ATP-binding</keyword>
<dbReference type="GO" id="GO:0016020">
    <property type="term" value="C:membrane"/>
    <property type="evidence" value="ECO:0007669"/>
    <property type="project" value="InterPro"/>
</dbReference>
<dbReference type="Pfam" id="PF07517">
    <property type="entry name" value="SecA_DEAD"/>
    <property type="match status" value="1"/>
</dbReference>
<dbReference type="EMBL" id="REGN01004924">
    <property type="protein sequence ID" value="RNA15556.1"/>
    <property type="molecule type" value="Genomic_DNA"/>
</dbReference>
<name>A0A3M7QW28_BRAPC</name>
<feature type="coiled-coil region" evidence="1">
    <location>
        <begin position="116"/>
        <end position="143"/>
    </location>
</feature>
<dbReference type="OrthoDB" id="7614088at2759"/>
<dbReference type="GO" id="GO:0004386">
    <property type="term" value="F:helicase activity"/>
    <property type="evidence" value="ECO:0007669"/>
    <property type="project" value="UniProtKB-KW"/>
</dbReference>
<keyword evidence="4" id="KW-1185">Reference proteome</keyword>
<keyword evidence="3" id="KW-0347">Helicase</keyword>
<organism evidence="3 4">
    <name type="scientific">Brachionus plicatilis</name>
    <name type="common">Marine rotifer</name>
    <name type="synonym">Brachionus muelleri</name>
    <dbReference type="NCBI Taxonomy" id="10195"/>
    <lineage>
        <taxon>Eukaryota</taxon>
        <taxon>Metazoa</taxon>
        <taxon>Spiralia</taxon>
        <taxon>Gnathifera</taxon>
        <taxon>Rotifera</taxon>
        <taxon>Eurotatoria</taxon>
        <taxon>Monogononta</taxon>
        <taxon>Pseudotrocha</taxon>
        <taxon>Ploima</taxon>
        <taxon>Brachionidae</taxon>
        <taxon>Brachionus</taxon>
    </lineage>
</organism>
<feature type="coiled-coil region" evidence="1">
    <location>
        <begin position="265"/>
        <end position="292"/>
    </location>
</feature>
<reference evidence="3 4" key="1">
    <citation type="journal article" date="2018" name="Sci. Rep.">
        <title>Genomic signatures of local adaptation to the degree of environmental predictability in rotifers.</title>
        <authorList>
            <person name="Franch-Gras L."/>
            <person name="Hahn C."/>
            <person name="Garcia-Roger E.M."/>
            <person name="Carmona M.J."/>
            <person name="Serra M."/>
            <person name="Gomez A."/>
        </authorList>
    </citation>
    <scope>NUCLEOTIDE SEQUENCE [LARGE SCALE GENOMIC DNA]</scope>
    <source>
        <strain evidence="3">HYR1</strain>
    </source>
</reference>
<keyword evidence="1" id="KW-0175">Coiled coil</keyword>
<accession>A0A3M7QW28</accession>
<dbReference type="InterPro" id="IPR027417">
    <property type="entry name" value="P-loop_NTPase"/>
</dbReference>
<evidence type="ECO:0000313" key="4">
    <source>
        <dbReference type="Proteomes" id="UP000276133"/>
    </source>
</evidence>
<dbReference type="Gene3D" id="3.40.50.300">
    <property type="entry name" value="P-loop containing nucleotide triphosphate hydrolases"/>
    <property type="match status" value="2"/>
</dbReference>
<gene>
    <name evidence="3" type="ORF">BpHYR1_033473</name>
</gene>
<dbReference type="InterPro" id="IPR000185">
    <property type="entry name" value="SecA"/>
</dbReference>
<dbReference type="GO" id="GO:0006605">
    <property type="term" value="P:protein targeting"/>
    <property type="evidence" value="ECO:0007669"/>
    <property type="project" value="InterPro"/>
</dbReference>
<dbReference type="GO" id="GO:0017038">
    <property type="term" value="P:protein import"/>
    <property type="evidence" value="ECO:0007669"/>
    <property type="project" value="InterPro"/>
</dbReference>
<dbReference type="Proteomes" id="UP000276133">
    <property type="component" value="Unassembled WGS sequence"/>
</dbReference>
<evidence type="ECO:0000256" key="1">
    <source>
        <dbReference type="SAM" id="Coils"/>
    </source>
</evidence>
<proteinExistence type="predicted"/>
<dbReference type="GO" id="GO:0006886">
    <property type="term" value="P:intracellular protein transport"/>
    <property type="evidence" value="ECO:0007669"/>
    <property type="project" value="InterPro"/>
</dbReference>
<feature type="domain" description="SecA DEAD-like N-terminal" evidence="2">
    <location>
        <begin position="862"/>
        <end position="921"/>
    </location>
</feature>
<evidence type="ECO:0000259" key="2">
    <source>
        <dbReference type="Pfam" id="PF07517"/>
    </source>
</evidence>
<sequence>MNIKDLIEKNKFTQLSNELLSLNNFPVNQRILDDIRSAISSEVEQIIEDIEFLEVKINRELKYEDFENLVTKVNLLDQANKSLYLKSSKEKDNSYFQRVIDREIAQKIEKTFLSIKEKITSKLNDFLRRLEEAKNSNNFNKAEYLRENFEKIKSLLVKRVFCNDMIFQRFSSIEESLENRAVEQISKYENIGIVEYNCNELKIILEELEKIKDKMTGYMNAYNKLSNHIFFKIKQYLQNDEGSVTLEKRICFVENLTFYLTNSINEQVRLELNNKKRELRDFKDTYEKNLKEFIAKDDVRSICNLLNQDSEPKSDFLEAKKKEMHNFFLPKIDHIKLLLKENNVKDPFAKLIEIKDYFNYSTNEVIESIEERFYNKLCQLNEIFSRRYDDNDECYFQHFTSININELKSLFLFNSFLNDTSLRKIFRNDSKRNETKSLIEKIEQLSMKNSQKLVEWLEILDFKQILISLKFADSCSKIFENEQIAAHISTIKISFIPIKEIKSLVLKRLEMTCENLSQNNLLNQRELKFEKERQSFFGRIKKEFLFVKNASESIDFRIIMNTEFTITQKFENIKHLFNQNTRDIQAKALDIIKKETLSENDCNNLRLYCENLFSIDKEFYNCLSDDINLNDFSDKFQEKCDEIVQKVYSKKSTIETSVNKKIDSKIVEGIRRFKTQNGDQFLNLATHLSENENGLFILGEYDIFKGEMIRVMKEKTKSHNIDYVLEKLEGDDLEKEKLKSRYDKFKKEYDELIKSKLFSDEQNVIIDNLVSKTINLISSSQSLNNEIIKKIPSLVAHIFAVWTLKNINYFREMEGAANQESYLLQPHPAQVIAIFRILGIGYTPGLIKRYTRLTWFEQLPKNLVQVNTGEGKSVILAVTSIVLGLAGFDVSCACYSEYLSQRDYEEFKEMFELFGLQRQIFYGTFNKVCERLINRNFDLRERVVNMIKLNAVDEIENSSSIKDKKISQVLLIDEVDIFFNKDFLGNFYIPLATLKHQSISQLLKKIWQERHQIDLKQLKETDEFKECQKVFSNWMDLLNECFKDVLADLKNFELHQYKVTNDKISYMEHGELKMNIVYGYRTLFAYFNEHERGNISSDSLNDYLGLGIQCGKFSFSEIPKQFDFIFGVSGTLKNLSQKLDKRMNGTINPENYTALLAEDIYYVQDDRVNILSEDVSINERKYFIKKATTNGKITLLTRSFGRGIDFICNNKSILTNGGVHVIQTFFSEDPSEEIQIKGRTARQGESGSFSMVLNQEDLEKFFGTSYKADLESLINNRSVCATTNQKRKDFFNIYTQTIQK</sequence>
<comment type="caution">
    <text evidence="3">The sequence shown here is derived from an EMBL/GenBank/DDBJ whole genome shotgun (WGS) entry which is preliminary data.</text>
</comment>
<dbReference type="SUPFAM" id="SSF52540">
    <property type="entry name" value="P-loop containing nucleoside triphosphate hydrolases"/>
    <property type="match status" value="2"/>
</dbReference>
<keyword evidence="3" id="KW-0547">Nucleotide-binding</keyword>